<accession>A0ABW2IL73</accession>
<evidence type="ECO:0000313" key="2">
    <source>
        <dbReference type="Proteomes" id="UP001596492"/>
    </source>
</evidence>
<dbReference type="Proteomes" id="UP001596492">
    <property type="component" value="Unassembled WGS sequence"/>
</dbReference>
<dbReference type="Gene3D" id="3.30.429.10">
    <property type="entry name" value="Macrophage Migration Inhibitory Factor"/>
    <property type="match status" value="1"/>
</dbReference>
<name>A0ABW2IL73_9PROT</name>
<dbReference type="EMBL" id="JBHTBR010000005">
    <property type="protein sequence ID" value="MFC7291757.1"/>
    <property type="molecule type" value="Genomic_DNA"/>
</dbReference>
<organism evidence="1 2">
    <name type="scientific">Hirschia litorea</name>
    <dbReference type="NCBI Taxonomy" id="1199156"/>
    <lineage>
        <taxon>Bacteria</taxon>
        <taxon>Pseudomonadati</taxon>
        <taxon>Pseudomonadota</taxon>
        <taxon>Alphaproteobacteria</taxon>
        <taxon>Hyphomonadales</taxon>
        <taxon>Hyphomonadaceae</taxon>
        <taxon>Hirschia</taxon>
    </lineage>
</organism>
<dbReference type="InterPro" id="IPR014347">
    <property type="entry name" value="Tautomerase/MIF_sf"/>
</dbReference>
<proteinExistence type="predicted"/>
<gene>
    <name evidence="1" type="ORF">ACFQS8_09040</name>
</gene>
<dbReference type="SUPFAM" id="SSF55331">
    <property type="entry name" value="Tautomerase/MIF"/>
    <property type="match status" value="1"/>
</dbReference>
<dbReference type="RefSeq" id="WP_382166999.1">
    <property type="nucleotide sequence ID" value="NZ_JBHTBR010000005.1"/>
</dbReference>
<comment type="caution">
    <text evidence="1">The sequence shown here is derived from an EMBL/GenBank/DDBJ whole genome shotgun (WGS) entry which is preliminary data.</text>
</comment>
<dbReference type="CDD" id="cd00580">
    <property type="entry name" value="CHMI"/>
    <property type="match status" value="1"/>
</dbReference>
<sequence length="112" mass="12333">MPNCLVEYSAPIAQHISPKQLVDTVQAAAIASDLFKPETVKTRALPFDCYTDHDGNPDFIHVTVAILPGRTPQQRQHLAQTMISNLKTLELSSTTLTVDIKDLDPAYTKTSI</sequence>
<protein>
    <submittedName>
        <fullName evidence="1">5-carboxymethyl-2-hydroxymuconate Delta-isomerase</fullName>
    </submittedName>
</protein>
<keyword evidence="2" id="KW-1185">Reference proteome</keyword>
<dbReference type="PANTHER" id="PTHR37950">
    <property type="entry name" value="4-HYDROXYPHENYLACETATE CATABOLISM PROTEIN"/>
    <property type="match status" value="1"/>
</dbReference>
<dbReference type="Pfam" id="PF02962">
    <property type="entry name" value="CHMI"/>
    <property type="match status" value="1"/>
</dbReference>
<evidence type="ECO:0000313" key="1">
    <source>
        <dbReference type="EMBL" id="MFC7291757.1"/>
    </source>
</evidence>
<dbReference type="PANTHER" id="PTHR37950:SF1">
    <property type="entry name" value="4-HYDROXYPHENYLACETATE CATABOLISM PROTEIN"/>
    <property type="match status" value="1"/>
</dbReference>
<dbReference type="InterPro" id="IPR004220">
    <property type="entry name" value="5-COMe_2-OHmuconate_Isoase"/>
</dbReference>
<reference evidence="2" key="1">
    <citation type="journal article" date="2019" name="Int. J. Syst. Evol. Microbiol.">
        <title>The Global Catalogue of Microorganisms (GCM) 10K type strain sequencing project: providing services to taxonomists for standard genome sequencing and annotation.</title>
        <authorList>
            <consortium name="The Broad Institute Genomics Platform"/>
            <consortium name="The Broad Institute Genome Sequencing Center for Infectious Disease"/>
            <person name="Wu L."/>
            <person name="Ma J."/>
        </authorList>
    </citation>
    <scope>NUCLEOTIDE SEQUENCE [LARGE SCALE GENOMIC DNA]</scope>
    <source>
        <strain evidence="2">CCUG 51308</strain>
    </source>
</reference>